<keyword evidence="2" id="KW-1185">Reference proteome</keyword>
<proteinExistence type="predicted"/>
<dbReference type="Gene3D" id="3.80.10.10">
    <property type="entry name" value="Ribonuclease Inhibitor"/>
    <property type="match status" value="1"/>
</dbReference>
<sequence length="800" mass="91709">MSRPIIPLECLHLIITKIAEEHDTATLARLLQVNRYFCSATLPFLYRDPFLSMSYVYEESAISVDELTWQSTQNLLRLVPSEQCPELLRMMFLEYVPVPDKVDGRNENYGQVWDTSTFGVHSTPRRSKDTYTQPVVDYLSHLRCLEIFSRCSFITDDRLRQAHINHCMETVGPRETLKDDIKHASHRIFFIELDTITIVDAEIRRQLTWTLCNRSTIQVLQIPLSDIRRYLDCVHEFKALYSLNVAVDRDFILPQDGRIQMAMTDKDLEKADERAKMFLAAQEDMVRFVHQHASIHKGVLRAVSTLKFPWASDELNRIPVKTLVRAIKALPPLSNPRTLDNINWLHFIAKAQETNLDSVKFVSYPMGYELVSIERYPPIHRCRAMQSMRLQATTDDVLKWAVEEKKQYEYDIRQGVVPKPLVPLESIDIDFRNETSHTAADDAAYAFSGTLVNLRIEDLYRSGDDYDGPSVAFHFGHRWNLPKLEVLVISSPGNTLHLGSNILGGCKALKEVSLRDSVWDYSPDQIQSWHPAELPCLKGLQLIGTPALSFHPATLQSTASLEVLVMSMPVKDGSNYIPLDNGDTHVEPGSTHTLPQTLWSWDWHLPKLTRLWLGATFAFKFRFQMLQYCPLLEQLQLNISTPETTHTRYLTTSDFTLSLDTSSVEESNSCGTALLHLPALWDFQIKGSWRFQKELLLVLFHEVAPNIERVCMTESTGFHLKDWMDSMEGLKQLVLATCHLTTTMLDLTNAGLTLHVPSAEAHRICHREHQSTSRFTDEERAEGPLFCFESRLCYVRTPVD</sequence>
<dbReference type="SUPFAM" id="SSF52047">
    <property type="entry name" value="RNI-like"/>
    <property type="match status" value="1"/>
</dbReference>
<protein>
    <submittedName>
        <fullName evidence="1">Uncharacterized protein</fullName>
    </submittedName>
</protein>
<gene>
    <name evidence="1" type="ORF">BG011_005710</name>
</gene>
<reference evidence="1" key="1">
    <citation type="journal article" date="2020" name="Fungal Divers.">
        <title>Resolving the Mortierellaceae phylogeny through synthesis of multi-gene phylogenetics and phylogenomics.</title>
        <authorList>
            <person name="Vandepol N."/>
            <person name="Liber J."/>
            <person name="Desiro A."/>
            <person name="Na H."/>
            <person name="Kennedy M."/>
            <person name="Barry K."/>
            <person name="Grigoriev I.V."/>
            <person name="Miller A.N."/>
            <person name="O'Donnell K."/>
            <person name="Stajich J.E."/>
            <person name="Bonito G."/>
        </authorList>
    </citation>
    <scope>NUCLEOTIDE SEQUENCE</scope>
    <source>
        <strain evidence="1">KOD948</strain>
    </source>
</reference>
<dbReference type="InterPro" id="IPR032675">
    <property type="entry name" value="LRR_dom_sf"/>
</dbReference>
<organism evidence="1 2">
    <name type="scientific">Mortierella polycephala</name>
    <dbReference type="NCBI Taxonomy" id="41804"/>
    <lineage>
        <taxon>Eukaryota</taxon>
        <taxon>Fungi</taxon>
        <taxon>Fungi incertae sedis</taxon>
        <taxon>Mucoromycota</taxon>
        <taxon>Mortierellomycotina</taxon>
        <taxon>Mortierellomycetes</taxon>
        <taxon>Mortierellales</taxon>
        <taxon>Mortierellaceae</taxon>
        <taxon>Mortierella</taxon>
    </lineage>
</organism>
<accession>A0A9P6QJA4</accession>
<dbReference type="OrthoDB" id="2423977at2759"/>
<comment type="caution">
    <text evidence="1">The sequence shown here is derived from an EMBL/GenBank/DDBJ whole genome shotgun (WGS) entry which is preliminary data.</text>
</comment>
<evidence type="ECO:0000313" key="2">
    <source>
        <dbReference type="Proteomes" id="UP000726737"/>
    </source>
</evidence>
<dbReference type="AlphaFoldDB" id="A0A9P6QJA4"/>
<dbReference type="Proteomes" id="UP000726737">
    <property type="component" value="Unassembled WGS sequence"/>
</dbReference>
<evidence type="ECO:0000313" key="1">
    <source>
        <dbReference type="EMBL" id="KAG0267425.1"/>
    </source>
</evidence>
<dbReference type="EMBL" id="JAAAJA010000004">
    <property type="protein sequence ID" value="KAG0267425.1"/>
    <property type="molecule type" value="Genomic_DNA"/>
</dbReference>
<name>A0A9P6QJA4_9FUNG</name>